<organism evidence="7 8">
    <name type="scientific">Paramuricea clavata</name>
    <name type="common">Red gorgonian</name>
    <name type="synonym">Violescent sea-whip</name>
    <dbReference type="NCBI Taxonomy" id="317549"/>
    <lineage>
        <taxon>Eukaryota</taxon>
        <taxon>Metazoa</taxon>
        <taxon>Cnidaria</taxon>
        <taxon>Anthozoa</taxon>
        <taxon>Octocorallia</taxon>
        <taxon>Malacalcyonacea</taxon>
        <taxon>Plexauridae</taxon>
        <taxon>Paramuricea</taxon>
    </lineage>
</organism>
<name>A0A7D9HHN8_PARCT</name>
<dbReference type="OrthoDB" id="10020990at2759"/>
<dbReference type="SMART" id="SM00980">
    <property type="entry name" value="THAP"/>
    <property type="match status" value="1"/>
</dbReference>
<feature type="region of interest" description="Disordered" evidence="6">
    <location>
        <begin position="42"/>
        <end position="61"/>
    </location>
</feature>
<dbReference type="Pfam" id="PF05485">
    <property type="entry name" value="THAP"/>
    <property type="match status" value="1"/>
</dbReference>
<feature type="compositionally biased region" description="Polar residues" evidence="6">
    <location>
        <begin position="263"/>
        <end position="275"/>
    </location>
</feature>
<dbReference type="GO" id="GO:0003677">
    <property type="term" value="F:DNA binding"/>
    <property type="evidence" value="ECO:0007669"/>
    <property type="project" value="UniProtKB-UniRule"/>
</dbReference>
<feature type="region of interest" description="Disordered" evidence="6">
    <location>
        <begin position="260"/>
        <end position="282"/>
    </location>
</feature>
<proteinExistence type="predicted"/>
<comment type="caution">
    <text evidence="7">The sequence shown here is derived from an EMBL/GenBank/DDBJ whole genome shotgun (WGS) entry which is preliminary data.</text>
</comment>
<keyword evidence="8" id="KW-1185">Reference proteome</keyword>
<evidence type="ECO:0000256" key="2">
    <source>
        <dbReference type="ARBA" id="ARBA00022771"/>
    </source>
</evidence>
<sequence>MESTRNVELTCAEVVRDLLDATLANKSPSSFQSSCPGGRMLTSSKNIDENSNCTTKKSKSSGGFTCCVPGCFNNNKQSPKLSFYNFPNGKSKESVELRKKWIRLISRVRVCSEHFSGGKKTYTNNLPTIVPSSQVTKLAKPCNPRPTVKARNRTFVSKQNNANGTTPQSRRRLFSEIEEDANSNLENIDPNDPETMPAAGKQTVEESSVLEEKIALLTKENKRLQAENEQYNIQVIQLKEEIKHEQNKMSFSVENFKHDDKLISNTNPDNLTSSDAMKHGPKRSFSPEQEFFLVLVRLRLGLLEEDLAVLK</sequence>
<evidence type="ECO:0000313" key="7">
    <source>
        <dbReference type="EMBL" id="CAB3985082.1"/>
    </source>
</evidence>
<gene>
    <name evidence="7" type="ORF">PACLA_8A048924</name>
</gene>
<dbReference type="GO" id="GO:0008270">
    <property type="term" value="F:zinc ion binding"/>
    <property type="evidence" value="ECO:0007669"/>
    <property type="project" value="UniProtKB-KW"/>
</dbReference>
<evidence type="ECO:0000313" key="8">
    <source>
        <dbReference type="Proteomes" id="UP001152795"/>
    </source>
</evidence>
<evidence type="ECO:0000256" key="1">
    <source>
        <dbReference type="ARBA" id="ARBA00022723"/>
    </source>
</evidence>
<feature type="coiled-coil region" evidence="5">
    <location>
        <begin position="207"/>
        <end position="248"/>
    </location>
</feature>
<dbReference type="SUPFAM" id="SSF57716">
    <property type="entry name" value="Glucocorticoid receptor-like (DNA-binding domain)"/>
    <property type="match status" value="1"/>
</dbReference>
<feature type="compositionally biased region" description="Polar residues" evidence="6">
    <location>
        <begin position="42"/>
        <end position="52"/>
    </location>
</feature>
<keyword evidence="5" id="KW-0175">Coiled coil</keyword>
<reference evidence="7" key="1">
    <citation type="submission" date="2020-04" db="EMBL/GenBank/DDBJ databases">
        <authorList>
            <person name="Alioto T."/>
            <person name="Alioto T."/>
            <person name="Gomez Garrido J."/>
        </authorList>
    </citation>
    <scope>NUCLEOTIDE SEQUENCE</scope>
    <source>
        <strain evidence="7">A484AB</strain>
    </source>
</reference>
<keyword evidence="1" id="KW-0479">Metal-binding</keyword>
<dbReference type="EMBL" id="CACRXK020000825">
    <property type="protein sequence ID" value="CAB3985082.1"/>
    <property type="molecule type" value="Genomic_DNA"/>
</dbReference>
<evidence type="ECO:0000256" key="4">
    <source>
        <dbReference type="ARBA" id="ARBA00023125"/>
    </source>
</evidence>
<protein>
    <submittedName>
        <fullName evidence="7">THAP domain-containing 11</fullName>
    </submittedName>
</protein>
<dbReference type="AlphaFoldDB" id="A0A7D9HHN8"/>
<accession>A0A7D9HHN8</accession>
<evidence type="ECO:0000256" key="6">
    <source>
        <dbReference type="SAM" id="MobiDB-lite"/>
    </source>
</evidence>
<keyword evidence="3" id="KW-0862">Zinc</keyword>
<dbReference type="PANTHER" id="PTHR23080">
    <property type="entry name" value="THAP DOMAIN PROTEIN"/>
    <property type="match status" value="1"/>
</dbReference>
<keyword evidence="4" id="KW-0238">DNA-binding</keyword>
<evidence type="ECO:0000256" key="5">
    <source>
        <dbReference type="SAM" id="Coils"/>
    </source>
</evidence>
<dbReference type="InterPro" id="IPR006612">
    <property type="entry name" value="THAP_Znf"/>
</dbReference>
<evidence type="ECO:0000256" key="3">
    <source>
        <dbReference type="ARBA" id="ARBA00022833"/>
    </source>
</evidence>
<keyword evidence="2" id="KW-0863">Zinc-finger</keyword>
<dbReference type="Proteomes" id="UP001152795">
    <property type="component" value="Unassembled WGS sequence"/>
</dbReference>
<dbReference type="PROSITE" id="PS50950">
    <property type="entry name" value="ZF_THAP"/>
    <property type="match status" value="1"/>
</dbReference>